<dbReference type="EMBL" id="LZSY01000079">
    <property type="protein sequence ID" value="OBB92123.1"/>
    <property type="molecule type" value="Genomic_DNA"/>
</dbReference>
<feature type="domain" description="Rhodanese" evidence="2">
    <location>
        <begin position="83"/>
        <end position="144"/>
    </location>
</feature>
<comment type="caution">
    <text evidence="3">The sequence shown here is derived from an EMBL/GenBank/DDBJ whole genome shotgun (WGS) entry which is preliminary data.</text>
</comment>
<dbReference type="PROSITE" id="PS50206">
    <property type="entry name" value="RHODANESE_3"/>
    <property type="match status" value="1"/>
</dbReference>
<dbReference type="PANTHER" id="PTHR43031">
    <property type="entry name" value="FAD-DEPENDENT OXIDOREDUCTASE"/>
    <property type="match status" value="1"/>
</dbReference>
<dbReference type="RefSeq" id="WP_064881368.1">
    <property type="nucleotide sequence ID" value="NZ_LZSY01000079.1"/>
</dbReference>
<dbReference type="CDD" id="cd00158">
    <property type="entry name" value="RHOD"/>
    <property type="match status" value="1"/>
</dbReference>
<dbReference type="InterPro" id="IPR036873">
    <property type="entry name" value="Rhodanese-like_dom_sf"/>
</dbReference>
<dbReference type="InterPro" id="IPR001763">
    <property type="entry name" value="Rhodanese-like_dom"/>
</dbReference>
<dbReference type="OrthoDB" id="9800872at2"/>
<dbReference type="Proteomes" id="UP000094008">
    <property type="component" value="Unassembled WGS sequence"/>
</dbReference>
<name>A0A1A0W7M8_MYCPR</name>
<dbReference type="PANTHER" id="PTHR43031:SF16">
    <property type="entry name" value="OXIDOREDUCTASE"/>
    <property type="match status" value="1"/>
</dbReference>
<dbReference type="GO" id="GO:0016740">
    <property type="term" value="F:transferase activity"/>
    <property type="evidence" value="ECO:0007669"/>
    <property type="project" value="UniProtKB-KW"/>
</dbReference>
<dbReference type="AlphaFoldDB" id="A0A1A0W7M8"/>
<evidence type="ECO:0000313" key="3">
    <source>
        <dbReference type="EMBL" id="OBB92123.1"/>
    </source>
</evidence>
<dbReference type="SUPFAM" id="SSF52821">
    <property type="entry name" value="Rhodanese/Cell cycle control phosphatase"/>
    <property type="match status" value="1"/>
</dbReference>
<sequence>MFTRMCSGAIAVVASVSLASCGSPAEAPPAASTGASAASVVQHRLVDPDEFATAIGESDRTTINVHVPFEGDIAGTDLSIPFDRITEQADQLPTDRGAPIAIYCRTGPMSATAAEALKSLGYTDVVELKGGMKAWQASGRTLLGN</sequence>
<protein>
    <submittedName>
        <fullName evidence="3">Sulfurtransferase</fullName>
    </submittedName>
</protein>
<evidence type="ECO:0000256" key="1">
    <source>
        <dbReference type="SAM" id="SignalP"/>
    </source>
</evidence>
<dbReference type="Pfam" id="PF00581">
    <property type="entry name" value="Rhodanese"/>
    <property type="match status" value="1"/>
</dbReference>
<dbReference type="SMART" id="SM00450">
    <property type="entry name" value="RHOD"/>
    <property type="match status" value="1"/>
</dbReference>
<evidence type="ECO:0000313" key="4">
    <source>
        <dbReference type="Proteomes" id="UP000094008"/>
    </source>
</evidence>
<feature type="chain" id="PRO_5039256246" evidence="1">
    <location>
        <begin position="26"/>
        <end position="145"/>
    </location>
</feature>
<gene>
    <name evidence="3" type="ORF">A5779_01340</name>
</gene>
<reference evidence="4" key="1">
    <citation type="submission" date="2016-06" db="EMBL/GenBank/DDBJ databases">
        <authorList>
            <person name="Sutton G."/>
            <person name="Brinkac L."/>
            <person name="Sanka R."/>
            <person name="Adams M."/>
            <person name="Lau E."/>
            <person name="Mehaffy C."/>
            <person name="Tameris M."/>
            <person name="Hatherill M."/>
            <person name="Hanekom W."/>
            <person name="Mahomed H."/>
            <person name="Mcshane H."/>
        </authorList>
    </citation>
    <scope>NUCLEOTIDE SEQUENCE [LARGE SCALE GENOMIC DNA]</scope>
    <source>
        <strain evidence="4">852002-10433_SCH5171157</strain>
    </source>
</reference>
<dbReference type="PROSITE" id="PS51257">
    <property type="entry name" value="PROKAR_LIPOPROTEIN"/>
    <property type="match status" value="1"/>
</dbReference>
<dbReference type="InterPro" id="IPR050229">
    <property type="entry name" value="GlpE_sulfurtransferase"/>
</dbReference>
<feature type="signal peptide" evidence="1">
    <location>
        <begin position="1"/>
        <end position="25"/>
    </location>
</feature>
<keyword evidence="3" id="KW-0808">Transferase</keyword>
<proteinExistence type="predicted"/>
<organism evidence="3 4">
    <name type="scientific">Mycolicibacterium peregrinum</name>
    <name type="common">Mycobacterium peregrinum</name>
    <dbReference type="NCBI Taxonomy" id="43304"/>
    <lineage>
        <taxon>Bacteria</taxon>
        <taxon>Bacillati</taxon>
        <taxon>Actinomycetota</taxon>
        <taxon>Actinomycetes</taxon>
        <taxon>Mycobacteriales</taxon>
        <taxon>Mycobacteriaceae</taxon>
        <taxon>Mycolicibacterium</taxon>
    </lineage>
</organism>
<accession>A0A1A0W7M8</accession>
<evidence type="ECO:0000259" key="2">
    <source>
        <dbReference type="PROSITE" id="PS50206"/>
    </source>
</evidence>
<keyword evidence="1" id="KW-0732">Signal</keyword>
<dbReference type="Gene3D" id="3.40.250.10">
    <property type="entry name" value="Rhodanese-like domain"/>
    <property type="match status" value="1"/>
</dbReference>